<evidence type="ECO:0000313" key="1">
    <source>
        <dbReference type="EMBL" id="SEB31425.1"/>
    </source>
</evidence>
<reference evidence="1 2" key="1">
    <citation type="submission" date="2016-10" db="EMBL/GenBank/DDBJ databases">
        <authorList>
            <person name="de Groot N.N."/>
        </authorList>
    </citation>
    <scope>NUCLEOTIDE SEQUENCE [LARGE SCALE GENOMIC DNA]</scope>
    <source>
        <strain evidence="1 2">DSM 40306</strain>
    </source>
</reference>
<dbReference type="EMBL" id="FNTD01000003">
    <property type="protein sequence ID" value="SEB31425.1"/>
    <property type="molecule type" value="Genomic_DNA"/>
</dbReference>
<protein>
    <submittedName>
        <fullName evidence="1">Uncharacterized protein</fullName>
    </submittedName>
</protein>
<evidence type="ECO:0000313" key="2">
    <source>
        <dbReference type="Proteomes" id="UP000182375"/>
    </source>
</evidence>
<dbReference type="RefSeq" id="WP_074990024.1">
    <property type="nucleotide sequence ID" value="NZ_FNTD01000003.1"/>
</dbReference>
<name>A0A1H4IBZ7_9ACTN</name>
<dbReference type="Proteomes" id="UP000182375">
    <property type="component" value="Unassembled WGS sequence"/>
</dbReference>
<dbReference type="GeneID" id="95509475"/>
<sequence length="161" mass="17566">MADAAGISKQAAHERWAPDVTTWARVGRTVFPPDSVQMALEAARRLDQVHASRRLDHPADAVSSCLDAVRFPGAVAAEAARRERAAALHARLEPLDAWLSGSYDEWRLLTEGGARPETRAAVLTRQAAPEEEIAAVYEELTAADREYAELLAAKAQAGRRR</sequence>
<proteinExistence type="predicted"/>
<dbReference type="AlphaFoldDB" id="A0A1H4IBZ7"/>
<organism evidence="1 2">
    <name type="scientific">Streptomyces misionensis</name>
    <dbReference type="NCBI Taxonomy" id="67331"/>
    <lineage>
        <taxon>Bacteria</taxon>
        <taxon>Bacillati</taxon>
        <taxon>Actinomycetota</taxon>
        <taxon>Actinomycetes</taxon>
        <taxon>Kitasatosporales</taxon>
        <taxon>Streptomycetaceae</taxon>
        <taxon>Streptomyces</taxon>
    </lineage>
</organism>
<gene>
    <name evidence="1" type="ORF">SAMN04490357_0160</name>
</gene>
<accession>A0A1H4IBZ7</accession>